<evidence type="ECO:0000313" key="14">
    <source>
        <dbReference type="EMBL" id="KZW02973.1"/>
    </source>
</evidence>
<feature type="transmembrane region" description="Helical" evidence="11">
    <location>
        <begin position="1110"/>
        <end position="1132"/>
    </location>
</feature>
<feature type="transmembrane region" description="Helical" evidence="11">
    <location>
        <begin position="393"/>
        <end position="421"/>
    </location>
</feature>
<keyword evidence="9" id="KW-0325">Glycoprotein</keyword>
<dbReference type="InterPro" id="IPR036640">
    <property type="entry name" value="ABC1_TM_sf"/>
</dbReference>
<keyword evidence="6" id="KW-0067">ATP-binding</keyword>
<evidence type="ECO:0000256" key="2">
    <source>
        <dbReference type="ARBA" id="ARBA00009726"/>
    </source>
</evidence>
<dbReference type="CDD" id="cd18606">
    <property type="entry name" value="ABC_6TM_YOR1_D2_like"/>
    <property type="match status" value="1"/>
</dbReference>
<dbReference type="FunFam" id="3.40.50.300:FF:000997">
    <property type="entry name" value="Multidrug resistance-associated protein 1"/>
    <property type="match status" value="1"/>
</dbReference>
<dbReference type="GO" id="GO:0016887">
    <property type="term" value="F:ATP hydrolysis activity"/>
    <property type="evidence" value="ECO:0007669"/>
    <property type="project" value="InterPro"/>
</dbReference>
<evidence type="ECO:0000256" key="6">
    <source>
        <dbReference type="ARBA" id="ARBA00022840"/>
    </source>
</evidence>
<evidence type="ECO:0000256" key="3">
    <source>
        <dbReference type="ARBA" id="ARBA00022448"/>
    </source>
</evidence>
<comment type="subcellular location">
    <subcellularLocation>
        <location evidence="1">Membrane</location>
        <topology evidence="1">Multi-pass membrane protein</topology>
    </subcellularLocation>
</comment>
<keyword evidence="5" id="KW-0547">Nucleotide-binding</keyword>
<feature type="region of interest" description="Disordered" evidence="10">
    <location>
        <begin position="535"/>
        <end position="574"/>
    </location>
</feature>
<gene>
    <name evidence="14" type="ORF">EXIGLDRAFT_828754</name>
</gene>
<protein>
    <submittedName>
        <fullName evidence="14">Cadmium ion transporter</fullName>
    </submittedName>
</protein>
<dbReference type="GO" id="GO:0016020">
    <property type="term" value="C:membrane"/>
    <property type="evidence" value="ECO:0007669"/>
    <property type="project" value="UniProtKB-SubCell"/>
</dbReference>
<evidence type="ECO:0000259" key="13">
    <source>
        <dbReference type="PROSITE" id="PS50929"/>
    </source>
</evidence>
<dbReference type="FunFam" id="1.20.1560.10:FF:000006">
    <property type="entry name" value="ATP-binding cassette, sub-family C (CFTR/MRP), member 9"/>
    <property type="match status" value="1"/>
</dbReference>
<dbReference type="OrthoDB" id="6500128at2759"/>
<keyword evidence="3" id="KW-0813">Transport</keyword>
<sequence>MGLKSLLHPPPAPKGFGKGVESPDARANILSLLTFAWLGPILNVGWTRPLAEDDLWEMDRERQARTVADRVETLFYDRCPPFKRPQHLRPPSQRTGRATNAPVPEPVLEKLQEDASGSATPVPDKDIELTDAEKIKDASPNAKKVYDMSLLWTLNRAFFWRIWTSGIMKLFGDTLNTTTPLVTKLLIQYITTAYIFHREPAGTVPAPRSPGYGIALAFGIFLMQETSSLCTNQYFFRTMTLGFLVRTSLVSAIFRKSLRLSGRARLQHSTGQITTMISADCSRLDMASGFFHAVWIAPIQITVGIALLIVNLGVSALVGLAVLCVSLPLQAIMIRRMVAARRRSVKMTDKRVRLLHEVLQGIRLLVLFSWQSHYAERLVGMRRAELQNIRKLAYIRATLIATVTFVPVLCAILSFITYALLGHTLDPATIFSSLQFFNIIRAPLLFFPMVASSCSDGYVSLGRIGKMLLAEEMEDAYEVTLPSSPGSSSDEIDKVKKPQPLAVSMHGDFTWERGGGPGSSNGGVNLHARFGFGAPGGGRGGMRGGKAGGPGGENKETTMSRAERKASAKKEKEKAAEVKKKVKEEEAAYKKRFALWQRGIPAAEDGAFEKGPEPFKLEGIDFDVQRGRFVAIVGRVASGKSSLLQALAGDMRRTAGDVKFGGTVVYAPQAPWIQNLNLRDNITFGHEFEEDRFREVIRACALEPDLAILPDGEFTEIGERGVNLSGGQKARINLARVAYHRSDIALIDDPLSAVDSHVAKHILHNCLLAGPLAEKTRILVTHQLYVLPYVDEVVLIDEGKILERGTYQELLTRGGAFADLIEEFGTDEKNLGAQAVAKTDNSEKKPVAELKPTGAGAQKLVEGDERETGAVGWSAYGSYLRAAGGLKWAPLLLFWLGLAQCAQVASNVFLGFWTDLGIPGFSTGQYMGVYAGLGAATAIFTFVGSLAFAVTGFNASLKLFTAALMGVMHAPLRWHERTPTGAITNRLSKDIDTLDMMLPQAWFQLLTNLASIFGTIALVFYSYAYLGIMLPPLGIIYLIFSTYYRRTSIEVKRLDSILRSLLYASFSEALTGLGTIRAYKEEPRFIRDSETKLDSENRAYFMTIAAQRWLGVRLDLLGNILVLGIGIIAVGFRNSVNPSRMGVVMTYSLTITQVMSQMVTMLAQVEQNMNTVERIVVYCELEPEPPAKTDADPTGDWPPQGGIEFKEVDFRYREGLPLALKSISFVVQPGERVGIVGRTGAGKTSILTALFRAGPLAGGKIFIDGTDIETLGLEKLRRSLSIIPQDALLFEGTLRSNIDPLGQRTDAELHAALKRVGLSNPPVAEGQDATSPKKFDLDREVRDDAFSAGEKQMLALCRALVKVDSKVLVLDEATSSVDVATDSTIQMMIQQDFKDKTLLCIAHRLNTIVYYDKVLVMNEGVVAEYDTPLTLYDREGIFRSMCDQASLSREDIIRIRTAAGVQDK</sequence>
<dbReference type="PROSITE" id="PS50893">
    <property type="entry name" value="ABC_TRANSPORTER_2"/>
    <property type="match status" value="2"/>
</dbReference>
<dbReference type="GO" id="GO:0140359">
    <property type="term" value="F:ABC-type transporter activity"/>
    <property type="evidence" value="ECO:0007669"/>
    <property type="project" value="InterPro"/>
</dbReference>
<dbReference type="Proteomes" id="UP000077266">
    <property type="component" value="Unassembled WGS sequence"/>
</dbReference>
<dbReference type="CDD" id="cd18597">
    <property type="entry name" value="ABC_6TM_YOR1_D1_like"/>
    <property type="match status" value="1"/>
</dbReference>
<name>A0A165Q1X5_EXIGL</name>
<feature type="region of interest" description="Disordered" evidence="10">
    <location>
        <begin position="82"/>
        <end position="104"/>
    </location>
</feature>
<dbReference type="InterPro" id="IPR017871">
    <property type="entry name" value="ABC_transporter-like_CS"/>
</dbReference>
<feature type="region of interest" description="Disordered" evidence="10">
    <location>
        <begin position="1"/>
        <end position="21"/>
    </location>
</feature>
<dbReference type="InterPro" id="IPR050173">
    <property type="entry name" value="ABC_transporter_C-like"/>
</dbReference>
<evidence type="ECO:0000256" key="4">
    <source>
        <dbReference type="ARBA" id="ARBA00022692"/>
    </source>
</evidence>
<evidence type="ECO:0000256" key="5">
    <source>
        <dbReference type="ARBA" id="ARBA00022741"/>
    </source>
</evidence>
<feature type="transmembrane region" description="Helical" evidence="11">
    <location>
        <begin position="891"/>
        <end position="914"/>
    </location>
</feature>
<feature type="compositionally biased region" description="Gly residues" evidence="10">
    <location>
        <begin position="535"/>
        <end position="552"/>
    </location>
</feature>
<feature type="domain" description="ABC transmembrane type-1" evidence="13">
    <location>
        <begin position="163"/>
        <end position="456"/>
    </location>
</feature>
<dbReference type="SUPFAM" id="SSF90123">
    <property type="entry name" value="ABC transporter transmembrane region"/>
    <property type="match status" value="2"/>
</dbReference>
<feature type="domain" description="ABC transmembrane type-1" evidence="13">
    <location>
        <begin position="891"/>
        <end position="1167"/>
    </location>
</feature>
<dbReference type="CDD" id="cd03244">
    <property type="entry name" value="ABCC_MRP_domain2"/>
    <property type="match status" value="1"/>
</dbReference>
<dbReference type="PANTHER" id="PTHR24223">
    <property type="entry name" value="ATP-BINDING CASSETTE SUB-FAMILY C"/>
    <property type="match status" value="1"/>
</dbReference>
<feature type="transmembrane region" description="Helical" evidence="11">
    <location>
        <begin position="316"/>
        <end position="334"/>
    </location>
</feature>
<evidence type="ECO:0000313" key="15">
    <source>
        <dbReference type="Proteomes" id="UP000077266"/>
    </source>
</evidence>
<evidence type="ECO:0000256" key="8">
    <source>
        <dbReference type="ARBA" id="ARBA00023136"/>
    </source>
</evidence>
<evidence type="ECO:0000256" key="10">
    <source>
        <dbReference type="SAM" id="MobiDB-lite"/>
    </source>
</evidence>
<keyword evidence="15" id="KW-1185">Reference proteome</keyword>
<evidence type="ECO:0000256" key="11">
    <source>
        <dbReference type="SAM" id="Phobius"/>
    </source>
</evidence>
<dbReference type="SUPFAM" id="SSF52540">
    <property type="entry name" value="P-loop containing nucleoside triphosphate hydrolases"/>
    <property type="match status" value="2"/>
</dbReference>
<keyword evidence="8 11" id="KW-0472">Membrane</keyword>
<feature type="transmembrane region" description="Helical" evidence="11">
    <location>
        <begin position="1026"/>
        <end position="1044"/>
    </location>
</feature>
<keyword evidence="7 11" id="KW-1133">Transmembrane helix</keyword>
<dbReference type="Gene3D" id="3.40.50.300">
    <property type="entry name" value="P-loop containing nucleotide triphosphate hydrolases"/>
    <property type="match status" value="2"/>
</dbReference>
<dbReference type="Pfam" id="PF00664">
    <property type="entry name" value="ABC_membrane"/>
    <property type="match status" value="2"/>
</dbReference>
<dbReference type="FunFam" id="1.20.1560.10:FF:000010">
    <property type="entry name" value="Multidrug resistance-associated ABC transporter"/>
    <property type="match status" value="1"/>
</dbReference>
<feature type="transmembrane region" description="Helical" evidence="11">
    <location>
        <begin position="1001"/>
        <end position="1020"/>
    </location>
</feature>
<dbReference type="InParanoid" id="A0A165Q1X5"/>
<evidence type="ECO:0000256" key="1">
    <source>
        <dbReference type="ARBA" id="ARBA00004141"/>
    </source>
</evidence>
<keyword evidence="4 11" id="KW-0812">Transmembrane</keyword>
<dbReference type="STRING" id="1314781.A0A165Q1X5"/>
<dbReference type="EMBL" id="KV425885">
    <property type="protein sequence ID" value="KZW02973.1"/>
    <property type="molecule type" value="Genomic_DNA"/>
</dbReference>
<evidence type="ECO:0000259" key="12">
    <source>
        <dbReference type="PROSITE" id="PS50893"/>
    </source>
</evidence>
<dbReference type="PROSITE" id="PS50929">
    <property type="entry name" value="ABC_TM1F"/>
    <property type="match status" value="2"/>
</dbReference>
<feature type="compositionally biased region" description="Basic and acidic residues" evidence="10">
    <location>
        <begin position="553"/>
        <end position="574"/>
    </location>
</feature>
<dbReference type="PROSITE" id="PS00211">
    <property type="entry name" value="ABC_TRANSPORTER_1"/>
    <property type="match status" value="2"/>
</dbReference>
<dbReference type="PANTHER" id="PTHR24223:SF456">
    <property type="entry name" value="MULTIDRUG RESISTANCE-ASSOCIATED PROTEIN LETHAL(2)03659"/>
    <property type="match status" value="1"/>
</dbReference>
<dbReference type="InterPro" id="IPR003439">
    <property type="entry name" value="ABC_transporter-like_ATP-bd"/>
</dbReference>
<dbReference type="FunFam" id="3.40.50.300:FF:000630">
    <property type="entry name" value="ATP-binding cassette (ABC) transporter, putative"/>
    <property type="match status" value="1"/>
</dbReference>
<reference evidence="14 15" key="1">
    <citation type="journal article" date="2016" name="Mol. Biol. Evol.">
        <title>Comparative Genomics of Early-Diverging Mushroom-Forming Fungi Provides Insights into the Origins of Lignocellulose Decay Capabilities.</title>
        <authorList>
            <person name="Nagy L.G."/>
            <person name="Riley R."/>
            <person name="Tritt A."/>
            <person name="Adam C."/>
            <person name="Daum C."/>
            <person name="Floudas D."/>
            <person name="Sun H."/>
            <person name="Yadav J.S."/>
            <person name="Pangilinan J."/>
            <person name="Larsson K.H."/>
            <person name="Matsuura K."/>
            <person name="Barry K."/>
            <person name="Labutti K."/>
            <person name="Kuo R."/>
            <person name="Ohm R.A."/>
            <person name="Bhattacharya S.S."/>
            <person name="Shirouzu T."/>
            <person name="Yoshinaga Y."/>
            <person name="Martin F.M."/>
            <person name="Grigoriev I.V."/>
            <person name="Hibbett D.S."/>
        </authorList>
    </citation>
    <scope>NUCLEOTIDE SEQUENCE [LARGE SCALE GENOMIC DNA]</scope>
    <source>
        <strain evidence="14 15">HHB12029</strain>
    </source>
</reference>
<proteinExistence type="inferred from homology"/>
<dbReference type="Pfam" id="PF00005">
    <property type="entry name" value="ABC_tran"/>
    <property type="match status" value="2"/>
</dbReference>
<accession>A0A165Q1X5</accession>
<feature type="domain" description="ABC transporter" evidence="12">
    <location>
        <begin position="1203"/>
        <end position="1444"/>
    </location>
</feature>
<evidence type="ECO:0000256" key="9">
    <source>
        <dbReference type="ARBA" id="ARBA00023180"/>
    </source>
</evidence>
<comment type="similarity">
    <text evidence="2">Belongs to the ABC transporter superfamily. ABCC family. Conjugate transporter (TC 3.A.1.208) subfamily.</text>
</comment>
<feature type="domain" description="ABC transporter" evidence="12">
    <location>
        <begin position="602"/>
        <end position="823"/>
    </location>
</feature>
<evidence type="ECO:0000256" key="7">
    <source>
        <dbReference type="ARBA" id="ARBA00022989"/>
    </source>
</evidence>
<dbReference type="InterPro" id="IPR027417">
    <property type="entry name" value="P-loop_NTPase"/>
</dbReference>
<dbReference type="SMART" id="SM00382">
    <property type="entry name" value="AAA"/>
    <property type="match status" value="2"/>
</dbReference>
<organism evidence="14 15">
    <name type="scientific">Exidia glandulosa HHB12029</name>
    <dbReference type="NCBI Taxonomy" id="1314781"/>
    <lineage>
        <taxon>Eukaryota</taxon>
        <taxon>Fungi</taxon>
        <taxon>Dikarya</taxon>
        <taxon>Basidiomycota</taxon>
        <taxon>Agaricomycotina</taxon>
        <taxon>Agaricomycetes</taxon>
        <taxon>Auriculariales</taxon>
        <taxon>Exidiaceae</taxon>
        <taxon>Exidia</taxon>
    </lineage>
</organism>
<feature type="transmembrane region" description="Helical" evidence="11">
    <location>
        <begin position="926"/>
        <end position="950"/>
    </location>
</feature>
<dbReference type="InterPro" id="IPR011527">
    <property type="entry name" value="ABC1_TM_dom"/>
</dbReference>
<dbReference type="Gene3D" id="1.20.1560.10">
    <property type="entry name" value="ABC transporter type 1, transmembrane domain"/>
    <property type="match status" value="2"/>
</dbReference>
<dbReference type="InterPro" id="IPR003593">
    <property type="entry name" value="AAA+_ATPase"/>
</dbReference>
<dbReference type="GO" id="GO:0005524">
    <property type="term" value="F:ATP binding"/>
    <property type="evidence" value="ECO:0007669"/>
    <property type="project" value="UniProtKB-KW"/>
</dbReference>
<dbReference type="CDD" id="cd03250">
    <property type="entry name" value="ABCC_MRP_domain1"/>
    <property type="match status" value="1"/>
</dbReference>